<accession>A0A380MWW4</accession>
<evidence type="ECO:0000313" key="2">
    <source>
        <dbReference type="Proteomes" id="UP000254601"/>
    </source>
</evidence>
<dbReference type="OrthoDB" id="8548152at2"/>
<sequence>MTTYFVSRHQGAKDWAQQQGIHIDALVDHIDPSQIQAGDIVIGTLPVHLAAEVQAQGGRYLHLTLNLSAEQRGKELSAADMEAAHASLTEYQITPLTNL</sequence>
<keyword evidence="2" id="KW-1185">Reference proteome</keyword>
<protein>
    <submittedName>
        <fullName evidence="1">Putative CRISPR-associated protein, VVA1548 family</fullName>
    </submittedName>
</protein>
<dbReference type="EMBL" id="UHIC01000001">
    <property type="protein sequence ID" value="SUO97049.1"/>
    <property type="molecule type" value="Genomic_DNA"/>
</dbReference>
<dbReference type="Proteomes" id="UP000254601">
    <property type="component" value="Unassembled WGS sequence"/>
</dbReference>
<organism evidence="1 2">
    <name type="scientific">Suttonella ornithocola</name>
    <dbReference type="NCBI Taxonomy" id="279832"/>
    <lineage>
        <taxon>Bacteria</taxon>
        <taxon>Pseudomonadati</taxon>
        <taxon>Pseudomonadota</taxon>
        <taxon>Gammaproteobacteria</taxon>
        <taxon>Cardiobacteriales</taxon>
        <taxon>Cardiobacteriaceae</taxon>
        <taxon>Suttonella</taxon>
    </lineage>
</organism>
<reference evidence="1 2" key="1">
    <citation type="submission" date="2018-06" db="EMBL/GenBank/DDBJ databases">
        <authorList>
            <consortium name="Pathogen Informatics"/>
            <person name="Doyle S."/>
        </authorList>
    </citation>
    <scope>NUCLEOTIDE SEQUENCE [LARGE SCALE GENOMIC DNA]</scope>
    <source>
        <strain evidence="1 2">NCTC13337</strain>
    </source>
</reference>
<evidence type="ECO:0000313" key="1">
    <source>
        <dbReference type="EMBL" id="SUO97049.1"/>
    </source>
</evidence>
<dbReference type="AlphaFoldDB" id="A0A380MWW4"/>
<gene>
    <name evidence="1" type="ORF">NCTC13337_02142</name>
</gene>
<dbReference type="InterPro" id="IPR013443">
    <property type="entry name" value="CRISPR-assoc_prot_Csx16"/>
</dbReference>
<name>A0A380MWW4_9GAMM</name>
<dbReference type="Pfam" id="PF09652">
    <property type="entry name" value="Cas_VVA1548"/>
    <property type="match status" value="1"/>
</dbReference>
<proteinExistence type="predicted"/>
<dbReference type="NCBIfam" id="TIGR02620">
    <property type="entry name" value="cas_VVA1548"/>
    <property type="match status" value="1"/>
</dbReference>
<dbReference type="RefSeq" id="WP_072575848.1">
    <property type="nucleotide sequence ID" value="NZ_LWHB01000030.1"/>
</dbReference>